<evidence type="ECO:0000259" key="2">
    <source>
        <dbReference type="Pfam" id="PF03432"/>
    </source>
</evidence>
<evidence type="ECO:0000313" key="3">
    <source>
        <dbReference type="EMBL" id="MCV9387488.1"/>
    </source>
</evidence>
<feature type="compositionally biased region" description="Basic and acidic residues" evidence="1">
    <location>
        <begin position="148"/>
        <end position="161"/>
    </location>
</feature>
<feature type="compositionally biased region" description="Basic and acidic residues" evidence="1">
    <location>
        <begin position="282"/>
        <end position="294"/>
    </location>
</feature>
<comment type="caution">
    <text evidence="3">The sequence shown here is derived from an EMBL/GenBank/DDBJ whole genome shotgun (WGS) entry which is preliminary data.</text>
</comment>
<accession>A0ABT3CVB0</accession>
<feature type="region of interest" description="Disordered" evidence="1">
    <location>
        <begin position="146"/>
        <end position="172"/>
    </location>
</feature>
<evidence type="ECO:0000256" key="1">
    <source>
        <dbReference type="SAM" id="MobiDB-lite"/>
    </source>
</evidence>
<feature type="compositionally biased region" description="Basic residues" evidence="1">
    <location>
        <begin position="319"/>
        <end position="330"/>
    </location>
</feature>
<organism evidence="3 4">
    <name type="scientific">Reichenbachiella ulvae</name>
    <dbReference type="NCBI Taxonomy" id="2980104"/>
    <lineage>
        <taxon>Bacteria</taxon>
        <taxon>Pseudomonadati</taxon>
        <taxon>Bacteroidota</taxon>
        <taxon>Cytophagia</taxon>
        <taxon>Cytophagales</taxon>
        <taxon>Reichenbachiellaceae</taxon>
        <taxon>Reichenbachiella</taxon>
    </lineage>
</organism>
<dbReference type="EMBL" id="JAOYOD010000001">
    <property type="protein sequence ID" value="MCV9387488.1"/>
    <property type="molecule type" value="Genomic_DNA"/>
</dbReference>
<feature type="compositionally biased region" description="Polar residues" evidence="1">
    <location>
        <begin position="270"/>
        <end position="279"/>
    </location>
</feature>
<feature type="region of interest" description="Disordered" evidence="1">
    <location>
        <begin position="270"/>
        <end position="330"/>
    </location>
</feature>
<dbReference type="InterPro" id="IPR005094">
    <property type="entry name" value="Endonuclease_MobA/VirD2"/>
</dbReference>
<keyword evidence="4" id="KW-1185">Reference proteome</keyword>
<sequence length="330" mass="37712">MKSGTDFKGLMNYLTQEDKNHESLGDNMGDLPTDQQLEAMICVSDQNQRLQKKVFHGSLSLPIGERLTNDRWKEVAHDFMDHMGYSDAPYAIIKHNDRDHEHIHIIGSRVSYNGKTVSDSFSYREAVDFARITEVMLGLKEVPSPDWGKGEKNKSSKEIHAERKHAKGKGDKLVKTQIKDAVQECLKKTRGSSLKQFTVNFKKELNGRGVKMHFHSHAKSGEVYGLSYQMGDKVFKASQLGKTYQNKQMQESIKKAFISQMPEMNITIQPSTEVNTQPTVERAQDPAPTHEEGYTPKPFIGPGQKKSDDEEEDEEELRKKRKRRRGRDMN</sequence>
<reference evidence="3 4" key="1">
    <citation type="submission" date="2022-10" db="EMBL/GenBank/DDBJ databases">
        <title>Comparative genomics and taxonomic characterization of three novel marine species of genus Reichenbachiella exhibiting antioxidant and polysaccharide degradation activities.</title>
        <authorList>
            <person name="Muhammad N."/>
            <person name="Lee Y.-J."/>
            <person name="Ko J."/>
            <person name="Kim S.-G."/>
        </authorList>
    </citation>
    <scope>NUCLEOTIDE SEQUENCE [LARGE SCALE GENOMIC DNA]</scope>
    <source>
        <strain evidence="3 4">ABR2-5</strain>
    </source>
</reference>
<protein>
    <submittedName>
        <fullName evidence="3">Relaxase/mobilization nuclease domain-containing protein</fullName>
    </submittedName>
</protein>
<dbReference type="Pfam" id="PF03432">
    <property type="entry name" value="Relaxase"/>
    <property type="match status" value="1"/>
</dbReference>
<name>A0ABT3CVB0_9BACT</name>
<gene>
    <name evidence="3" type="ORF">N7U62_12480</name>
</gene>
<evidence type="ECO:0000313" key="4">
    <source>
        <dbReference type="Proteomes" id="UP001300692"/>
    </source>
</evidence>
<feature type="domain" description="MobA/VirD2-like nuclease" evidence="2">
    <location>
        <begin position="13"/>
        <end position="132"/>
    </location>
</feature>
<proteinExistence type="predicted"/>
<dbReference type="Proteomes" id="UP001300692">
    <property type="component" value="Unassembled WGS sequence"/>
</dbReference>